<proteinExistence type="predicted"/>
<dbReference type="EMBL" id="KK784937">
    <property type="protein sequence ID" value="KDO59706.1"/>
    <property type="molecule type" value="Genomic_DNA"/>
</dbReference>
<name>A0A067F971_CITSI</name>
<evidence type="ECO:0000313" key="3">
    <source>
        <dbReference type="Proteomes" id="UP000027120"/>
    </source>
</evidence>
<dbReference type="Pfam" id="PF07939">
    <property type="entry name" value="DUF1685"/>
    <property type="match status" value="1"/>
</dbReference>
<evidence type="ECO:0000256" key="1">
    <source>
        <dbReference type="SAM" id="MobiDB-lite"/>
    </source>
</evidence>
<feature type="region of interest" description="Disordered" evidence="1">
    <location>
        <begin position="1"/>
        <end position="24"/>
    </location>
</feature>
<protein>
    <submittedName>
        <fullName evidence="2">Uncharacterized protein</fullName>
    </submittedName>
</protein>
<dbReference type="PANTHER" id="PTHR31865">
    <property type="entry name" value="OSJNBA0071G03.3 PROTEIN"/>
    <property type="match status" value="1"/>
</dbReference>
<sequence>MANPNAPPTALPLPRPLYKQRSWAPDAEREEAWLRRKGNHQIRRRRSQSVTDEDLQELKGSIELGFGFQADSPELDPKLTDTLPALGFYCAVNKHYNDRLSRCSSSSSICSDNDSVSCSSIIDPGDGPETVKMRLKQWAQVVACSVRQFSGELN</sequence>
<dbReference type="AlphaFoldDB" id="A0A067F971"/>
<evidence type="ECO:0000313" key="2">
    <source>
        <dbReference type="EMBL" id="KDO59706.1"/>
    </source>
</evidence>
<accession>A0A067F971</accession>
<organism evidence="2 3">
    <name type="scientific">Citrus sinensis</name>
    <name type="common">Sweet orange</name>
    <name type="synonym">Citrus aurantium var. sinensis</name>
    <dbReference type="NCBI Taxonomy" id="2711"/>
    <lineage>
        <taxon>Eukaryota</taxon>
        <taxon>Viridiplantae</taxon>
        <taxon>Streptophyta</taxon>
        <taxon>Embryophyta</taxon>
        <taxon>Tracheophyta</taxon>
        <taxon>Spermatophyta</taxon>
        <taxon>Magnoliopsida</taxon>
        <taxon>eudicotyledons</taxon>
        <taxon>Gunneridae</taxon>
        <taxon>Pentapetalae</taxon>
        <taxon>rosids</taxon>
        <taxon>malvids</taxon>
        <taxon>Sapindales</taxon>
        <taxon>Rutaceae</taxon>
        <taxon>Aurantioideae</taxon>
        <taxon>Citrus</taxon>
    </lineage>
</organism>
<gene>
    <name evidence="2" type="ORF">CISIN_1g046700mg</name>
</gene>
<dbReference type="STRING" id="2711.A0A067F971"/>
<dbReference type="InterPro" id="IPR012881">
    <property type="entry name" value="DUF1685"/>
</dbReference>
<dbReference type="Proteomes" id="UP000027120">
    <property type="component" value="Unassembled WGS sequence"/>
</dbReference>
<feature type="compositionally biased region" description="Pro residues" evidence="1">
    <location>
        <begin position="1"/>
        <end position="15"/>
    </location>
</feature>
<reference evidence="2 3" key="1">
    <citation type="submission" date="2014-04" db="EMBL/GenBank/DDBJ databases">
        <authorList>
            <consortium name="International Citrus Genome Consortium"/>
            <person name="Gmitter F."/>
            <person name="Chen C."/>
            <person name="Farmerie W."/>
            <person name="Harkins T."/>
            <person name="Desany B."/>
            <person name="Mohiuddin M."/>
            <person name="Kodira C."/>
            <person name="Borodovsky M."/>
            <person name="Lomsadze A."/>
            <person name="Burns P."/>
            <person name="Jenkins J."/>
            <person name="Prochnik S."/>
            <person name="Shu S."/>
            <person name="Chapman J."/>
            <person name="Pitluck S."/>
            <person name="Schmutz J."/>
            <person name="Rokhsar D."/>
        </authorList>
    </citation>
    <scope>NUCLEOTIDE SEQUENCE</scope>
</reference>
<keyword evidence="3" id="KW-1185">Reference proteome</keyword>
<dbReference type="PaxDb" id="2711-XP_006487110.1"/>
<dbReference type="eggNOG" id="KOG4197">
    <property type="taxonomic scope" value="Eukaryota"/>
</dbReference>
<dbReference type="PANTHER" id="PTHR31865:SF22">
    <property type="entry name" value="DUF1685 FAMILY PROTEIN"/>
    <property type="match status" value="1"/>
</dbReference>